<dbReference type="InterPro" id="IPR006660">
    <property type="entry name" value="Arsenate_reductase-like"/>
</dbReference>
<dbReference type="CDD" id="cd03036">
    <property type="entry name" value="ArsC_like"/>
    <property type="match status" value="1"/>
</dbReference>
<dbReference type="PROSITE" id="PS51353">
    <property type="entry name" value="ARSC"/>
    <property type="match status" value="1"/>
</dbReference>
<dbReference type="InterPro" id="IPR006504">
    <property type="entry name" value="Tscrpt_reg_Spx/MgsR"/>
</dbReference>
<reference evidence="2" key="2">
    <citation type="submission" date="2021-04" db="EMBL/GenBank/DDBJ databases">
        <authorList>
            <person name="Gilroy R."/>
        </authorList>
    </citation>
    <scope>NUCLEOTIDE SEQUENCE</scope>
    <source>
        <strain evidence="2">B5-657</strain>
    </source>
</reference>
<comment type="similarity">
    <text evidence="1">Belongs to the ArsC family.</text>
</comment>
<evidence type="ECO:0000256" key="1">
    <source>
        <dbReference type="PROSITE-ProRule" id="PRU01282"/>
    </source>
</evidence>
<dbReference type="PANTHER" id="PTHR30041">
    <property type="entry name" value="ARSENATE REDUCTASE"/>
    <property type="match status" value="1"/>
</dbReference>
<comment type="caution">
    <text evidence="2">The sequence shown here is derived from an EMBL/GenBank/DDBJ whole genome shotgun (WGS) entry which is preliminary data.</text>
</comment>
<dbReference type="Pfam" id="PF03960">
    <property type="entry name" value="ArsC"/>
    <property type="match status" value="1"/>
</dbReference>
<gene>
    <name evidence="2" type="ORF">H9872_06075</name>
</gene>
<evidence type="ECO:0000313" key="3">
    <source>
        <dbReference type="Proteomes" id="UP000824229"/>
    </source>
</evidence>
<sequence>MKALFVEYPKCTTCKKALKYLKDHNVEVTERHIVEEVPTEAELKEWIQKSGLEIKKFFNTSGQVYKEMGLKDKVKDMTMEEAISLLASNGMLIKRPILVLEDRVLVGFKEEQYEAIVKK</sequence>
<proteinExistence type="inferred from homology"/>
<protein>
    <submittedName>
        <fullName evidence="2">Arsenate reductase family protein</fullName>
    </submittedName>
</protein>
<name>A0A9E2NND6_9FIRM</name>
<evidence type="ECO:0000313" key="2">
    <source>
        <dbReference type="EMBL" id="MBU3804303.1"/>
    </source>
</evidence>
<dbReference type="InterPro" id="IPR036249">
    <property type="entry name" value="Thioredoxin-like_sf"/>
</dbReference>
<reference evidence="2" key="1">
    <citation type="journal article" date="2021" name="PeerJ">
        <title>Extensive microbial diversity within the chicken gut microbiome revealed by metagenomics and culture.</title>
        <authorList>
            <person name="Gilroy R."/>
            <person name="Ravi A."/>
            <person name="Getino M."/>
            <person name="Pursley I."/>
            <person name="Horton D.L."/>
            <person name="Alikhan N.F."/>
            <person name="Baker D."/>
            <person name="Gharbi K."/>
            <person name="Hall N."/>
            <person name="Watson M."/>
            <person name="Adriaenssens E.M."/>
            <person name="Foster-Nyarko E."/>
            <person name="Jarju S."/>
            <person name="Secka A."/>
            <person name="Antonio M."/>
            <person name="Oren A."/>
            <person name="Chaudhuri R.R."/>
            <person name="La Ragione R."/>
            <person name="Hildebrand F."/>
            <person name="Pallen M.J."/>
        </authorList>
    </citation>
    <scope>NUCLEOTIDE SEQUENCE</scope>
    <source>
        <strain evidence="2">B5-657</strain>
    </source>
</reference>
<accession>A0A9E2NND6</accession>
<dbReference type="PANTHER" id="PTHR30041:SF8">
    <property type="entry name" value="PROTEIN YFFB"/>
    <property type="match status" value="1"/>
</dbReference>
<dbReference type="EMBL" id="JAHLFQ010000135">
    <property type="protein sequence ID" value="MBU3804303.1"/>
    <property type="molecule type" value="Genomic_DNA"/>
</dbReference>
<dbReference type="Proteomes" id="UP000824229">
    <property type="component" value="Unassembled WGS sequence"/>
</dbReference>
<dbReference type="SUPFAM" id="SSF52833">
    <property type="entry name" value="Thioredoxin-like"/>
    <property type="match status" value="1"/>
</dbReference>
<dbReference type="AlphaFoldDB" id="A0A9E2NND6"/>
<dbReference type="NCBIfam" id="TIGR01617">
    <property type="entry name" value="arsC_related"/>
    <property type="match status" value="1"/>
</dbReference>
<dbReference type="Gene3D" id="3.40.30.10">
    <property type="entry name" value="Glutaredoxin"/>
    <property type="match status" value="1"/>
</dbReference>
<organism evidence="2 3">
    <name type="scientific">Candidatus Cellulosilyticum pullistercoris</name>
    <dbReference type="NCBI Taxonomy" id="2838521"/>
    <lineage>
        <taxon>Bacteria</taxon>
        <taxon>Bacillati</taxon>
        <taxon>Bacillota</taxon>
        <taxon>Clostridia</taxon>
        <taxon>Lachnospirales</taxon>
        <taxon>Cellulosilyticaceae</taxon>
        <taxon>Cellulosilyticum</taxon>
    </lineage>
</organism>